<gene>
    <name evidence="1" type="ORF">ILUMI_24357</name>
</gene>
<dbReference type="Proteomes" id="UP000801492">
    <property type="component" value="Unassembled WGS sequence"/>
</dbReference>
<dbReference type="AlphaFoldDB" id="A0A8K0CAL7"/>
<sequence length="138" mass="15294">MLKTLKVDLQQLLRAYGFELRQWMTNGPSVINSESSASSPQYYISDDKIAKTLGELWDSQNTLHRFPNVAWKPIGVLTSPAINQPFLKSLIQGVYKHLATKVQVESPKSKNSPGWAVDEGRQCAPVVLEDGANRSGLP</sequence>
<proteinExistence type="predicted"/>
<keyword evidence="2" id="KW-1185">Reference proteome</keyword>
<comment type="caution">
    <text evidence="1">The sequence shown here is derived from an EMBL/GenBank/DDBJ whole genome shotgun (WGS) entry which is preliminary data.</text>
</comment>
<accession>A0A8K0CAL7</accession>
<evidence type="ECO:0000313" key="1">
    <source>
        <dbReference type="EMBL" id="KAF2881801.1"/>
    </source>
</evidence>
<protein>
    <submittedName>
        <fullName evidence="1">Uncharacterized protein</fullName>
    </submittedName>
</protein>
<reference evidence="1" key="1">
    <citation type="submission" date="2019-08" db="EMBL/GenBank/DDBJ databases">
        <title>The genome of the North American firefly Photinus pyralis.</title>
        <authorList>
            <consortium name="Photinus pyralis genome working group"/>
            <person name="Fallon T.R."/>
            <person name="Sander Lower S.E."/>
            <person name="Weng J.-K."/>
        </authorList>
    </citation>
    <scope>NUCLEOTIDE SEQUENCE</scope>
    <source>
        <strain evidence="1">TRF0915ILg1</strain>
        <tissue evidence="1">Whole body</tissue>
    </source>
</reference>
<name>A0A8K0CAL7_IGNLU</name>
<evidence type="ECO:0000313" key="2">
    <source>
        <dbReference type="Proteomes" id="UP000801492"/>
    </source>
</evidence>
<dbReference type="EMBL" id="VTPC01090697">
    <property type="protein sequence ID" value="KAF2881801.1"/>
    <property type="molecule type" value="Genomic_DNA"/>
</dbReference>
<organism evidence="1 2">
    <name type="scientific">Ignelater luminosus</name>
    <name type="common">Cucubano</name>
    <name type="synonym">Pyrophorus luminosus</name>
    <dbReference type="NCBI Taxonomy" id="2038154"/>
    <lineage>
        <taxon>Eukaryota</taxon>
        <taxon>Metazoa</taxon>
        <taxon>Ecdysozoa</taxon>
        <taxon>Arthropoda</taxon>
        <taxon>Hexapoda</taxon>
        <taxon>Insecta</taxon>
        <taxon>Pterygota</taxon>
        <taxon>Neoptera</taxon>
        <taxon>Endopterygota</taxon>
        <taxon>Coleoptera</taxon>
        <taxon>Polyphaga</taxon>
        <taxon>Elateriformia</taxon>
        <taxon>Elateroidea</taxon>
        <taxon>Elateridae</taxon>
        <taxon>Agrypninae</taxon>
        <taxon>Pyrophorini</taxon>
        <taxon>Ignelater</taxon>
    </lineage>
</organism>